<keyword evidence="1" id="KW-0472">Membrane</keyword>
<proteinExistence type="predicted"/>
<reference evidence="2 3" key="1">
    <citation type="journal article" date="2018" name="New Phytol.">
        <title>Comparative genomics and transcriptomics depict ericoid mycorrhizal fungi as versatile saprotrophs and plant mutualists.</title>
        <authorList>
            <person name="Martino E."/>
            <person name="Morin E."/>
            <person name="Grelet G.A."/>
            <person name="Kuo A."/>
            <person name="Kohler A."/>
            <person name="Daghino S."/>
            <person name="Barry K.W."/>
            <person name="Cichocki N."/>
            <person name="Clum A."/>
            <person name="Dockter R.B."/>
            <person name="Hainaut M."/>
            <person name="Kuo R.C."/>
            <person name="LaButti K."/>
            <person name="Lindahl B.D."/>
            <person name="Lindquist E.A."/>
            <person name="Lipzen A."/>
            <person name="Khouja H.R."/>
            <person name="Magnuson J."/>
            <person name="Murat C."/>
            <person name="Ohm R.A."/>
            <person name="Singer S.W."/>
            <person name="Spatafora J.W."/>
            <person name="Wang M."/>
            <person name="Veneault-Fourrey C."/>
            <person name="Henrissat B."/>
            <person name="Grigoriev I.V."/>
            <person name="Martin F.M."/>
            <person name="Perotto S."/>
        </authorList>
    </citation>
    <scope>NUCLEOTIDE SEQUENCE [LARGE SCALE GENOMIC DNA]</scope>
    <source>
        <strain evidence="2 3">ATCC 22711</strain>
    </source>
</reference>
<evidence type="ECO:0000256" key="1">
    <source>
        <dbReference type="SAM" id="Phobius"/>
    </source>
</evidence>
<keyword evidence="1" id="KW-0812">Transmembrane</keyword>
<evidence type="ECO:0000313" key="3">
    <source>
        <dbReference type="Proteomes" id="UP000241818"/>
    </source>
</evidence>
<sequence length="154" mass="16408">MLVVRYSYWCCCAVDGHRGVLLLSAYANNDLDVGMDGCVDIPGSSQLRLVLRCFALLCSALLCSALLCSALLRSGLLCSALLCFALLCFDLPAVADEGGGEGRPGCYVEEGGRAEGLWARVMQGHAAAGERRNDSTACLFLLLAQARTTARRQN</sequence>
<organism evidence="2 3">
    <name type="scientific">Amorphotheca resinae ATCC 22711</name>
    <dbReference type="NCBI Taxonomy" id="857342"/>
    <lineage>
        <taxon>Eukaryota</taxon>
        <taxon>Fungi</taxon>
        <taxon>Dikarya</taxon>
        <taxon>Ascomycota</taxon>
        <taxon>Pezizomycotina</taxon>
        <taxon>Leotiomycetes</taxon>
        <taxon>Helotiales</taxon>
        <taxon>Amorphothecaceae</taxon>
        <taxon>Amorphotheca</taxon>
    </lineage>
</organism>
<dbReference type="Proteomes" id="UP000241818">
    <property type="component" value="Unassembled WGS sequence"/>
</dbReference>
<name>A0A2T3BCG2_AMORE</name>
<dbReference type="RefSeq" id="XP_024724625.1">
    <property type="nucleotide sequence ID" value="XM_024863158.1"/>
</dbReference>
<dbReference type="EMBL" id="KZ679006">
    <property type="protein sequence ID" value="PSS27100.1"/>
    <property type="molecule type" value="Genomic_DNA"/>
</dbReference>
<feature type="transmembrane region" description="Helical" evidence="1">
    <location>
        <begin position="49"/>
        <end position="68"/>
    </location>
</feature>
<dbReference type="GeneID" id="36571239"/>
<accession>A0A2T3BCG2</accession>
<gene>
    <name evidence="2" type="ORF">M430DRAFT_149722</name>
</gene>
<dbReference type="InParanoid" id="A0A2T3BCG2"/>
<keyword evidence="3" id="KW-1185">Reference proteome</keyword>
<keyword evidence="1" id="KW-1133">Transmembrane helix</keyword>
<dbReference type="AlphaFoldDB" id="A0A2T3BCG2"/>
<protein>
    <submittedName>
        <fullName evidence="2">Uncharacterized protein</fullName>
    </submittedName>
</protein>
<evidence type="ECO:0000313" key="2">
    <source>
        <dbReference type="EMBL" id="PSS27100.1"/>
    </source>
</evidence>